<gene>
    <name evidence="3" type="ORF">cyc_01965</name>
</gene>
<feature type="chain" id="PRO_5008914107" evidence="2">
    <location>
        <begin position="24"/>
        <end position="1085"/>
    </location>
</feature>
<evidence type="ECO:0000256" key="1">
    <source>
        <dbReference type="SAM" id="MobiDB-lite"/>
    </source>
</evidence>
<dbReference type="EMBL" id="JROU02000965">
    <property type="protein sequence ID" value="OEH77832.1"/>
    <property type="molecule type" value="Genomic_DNA"/>
</dbReference>
<evidence type="ECO:0000256" key="2">
    <source>
        <dbReference type="SAM" id="SignalP"/>
    </source>
</evidence>
<dbReference type="Gene3D" id="2.10.50.10">
    <property type="entry name" value="Tumor Necrosis Factor Receptor, subunit A, domain 2"/>
    <property type="match status" value="2"/>
</dbReference>
<dbReference type="VEuPathDB" id="ToxoDB:cyc_01965"/>
<evidence type="ECO:0000313" key="4">
    <source>
        <dbReference type="Proteomes" id="UP000095192"/>
    </source>
</evidence>
<feature type="signal peptide" evidence="2">
    <location>
        <begin position="1"/>
        <end position="23"/>
    </location>
</feature>
<dbReference type="PANTHER" id="PTHR46967:SF2">
    <property type="entry name" value="SUSHI, VON WILLEBRAND FACTOR TYPE A, EGF AND PENTRAXIN DOMAIN-CONTAINING PROTEIN 1-LIKE"/>
    <property type="match status" value="1"/>
</dbReference>
<accession>A0A1D3D308</accession>
<comment type="caution">
    <text evidence="3">The sequence shown here is derived from an EMBL/GenBank/DDBJ whole genome shotgun (WGS) entry which is preliminary data.</text>
</comment>
<dbReference type="VEuPathDB" id="ToxoDB:LOC34621618"/>
<dbReference type="InParanoid" id="A0A1D3D308"/>
<keyword evidence="4" id="KW-1185">Reference proteome</keyword>
<dbReference type="InterPro" id="IPR009030">
    <property type="entry name" value="Growth_fac_rcpt_cys_sf"/>
</dbReference>
<dbReference type="Proteomes" id="UP000095192">
    <property type="component" value="Unassembled WGS sequence"/>
</dbReference>
<proteinExistence type="predicted"/>
<protein>
    <submittedName>
        <fullName evidence="3">Uncharacterized protein</fullName>
    </submittedName>
</protein>
<dbReference type="SUPFAM" id="SSF57184">
    <property type="entry name" value="Growth factor receptor domain"/>
    <property type="match status" value="1"/>
</dbReference>
<organism evidence="3 4">
    <name type="scientific">Cyclospora cayetanensis</name>
    <dbReference type="NCBI Taxonomy" id="88456"/>
    <lineage>
        <taxon>Eukaryota</taxon>
        <taxon>Sar</taxon>
        <taxon>Alveolata</taxon>
        <taxon>Apicomplexa</taxon>
        <taxon>Conoidasida</taxon>
        <taxon>Coccidia</taxon>
        <taxon>Eucoccidiorida</taxon>
        <taxon>Eimeriorina</taxon>
        <taxon>Eimeriidae</taxon>
        <taxon>Cyclospora</taxon>
    </lineage>
</organism>
<dbReference type="SMART" id="SM01411">
    <property type="entry name" value="Ephrin_rec_like"/>
    <property type="match status" value="3"/>
</dbReference>
<reference evidence="3 4" key="1">
    <citation type="journal article" date="2016" name="BMC Genomics">
        <title>Comparative genomics reveals Cyclospora cayetanensis possesses coccidia-like metabolism and invasion components but unique surface antigens.</title>
        <authorList>
            <person name="Liu S."/>
            <person name="Wang L."/>
            <person name="Zheng H."/>
            <person name="Xu Z."/>
            <person name="Roellig D.M."/>
            <person name="Li N."/>
            <person name="Frace M.A."/>
            <person name="Tang K."/>
            <person name="Arrowood M.J."/>
            <person name="Moss D.M."/>
            <person name="Zhang L."/>
            <person name="Feng Y."/>
            <person name="Xiao L."/>
        </authorList>
    </citation>
    <scope>NUCLEOTIDE SEQUENCE [LARGE SCALE GENOMIC DNA]</scope>
    <source>
        <strain evidence="3 4">CHN_HEN01</strain>
    </source>
</reference>
<dbReference type="PANTHER" id="PTHR46967">
    <property type="entry name" value="INSULIN-LIKE GROWTH FACTOR BINDING PROTEIN,N-TERMINAL"/>
    <property type="match status" value="1"/>
</dbReference>
<feature type="region of interest" description="Disordered" evidence="1">
    <location>
        <begin position="31"/>
        <end position="93"/>
    </location>
</feature>
<name>A0A1D3D308_9EIME</name>
<feature type="compositionally biased region" description="Polar residues" evidence="1">
    <location>
        <begin position="51"/>
        <end position="64"/>
    </location>
</feature>
<evidence type="ECO:0000313" key="3">
    <source>
        <dbReference type="EMBL" id="OEH77832.1"/>
    </source>
</evidence>
<dbReference type="AlphaFoldDB" id="A0A1D3D308"/>
<keyword evidence="2" id="KW-0732">Signal</keyword>
<feature type="compositionally biased region" description="Basic and acidic residues" evidence="1">
    <location>
        <begin position="31"/>
        <end position="42"/>
    </location>
</feature>
<sequence>MPSSLKTSLFCILLFALVTTSAAEQQLVDQEAPKVGEGRGQIREAPPLSAEFQNVKQHPNNNKPTIKGADAKETREQPPTQFSEQEATDAAPQSGEVALERLWDVNSTVSLPVRGSVDFVRNIEPVIAAGETFGASLRVNDNDGNLLTSFNDALYFSVFTLENHEGSELLEPADASVFTGSTFVMAQEGATGFCTKQLNSSSQHPLSRWKSNNRHSLCLQPHVFPTESNMLCTHHLSNDAGSASVSNWRILKTGLYKVKATCDSCLSAVSRPVRVVCGEPFSLRLIQQPGNSHSGAPLSVNPVVEATDIFGNVIVDLAGHVHVNLLPGRLSASAARSVDEPSVMGVLTRPFNDGRAAFPNLVIAAAGVGHQLKFVLLSPTTGSPIEVVSEPFKVEASEPAELVFLQHPPADVGAGAAFSVTVQLVDAHGNAVPERHTIRLSLWESNSLASAILGTTAAVSDISSGIAVFEDIAFLSSEAPLLLQAECTTCTTRVTGSSHSSVWNTSLVITTACNLLVEGSNEGDDECSVTVSLETLVQRWPTAPVTVKVSHIESIAMHSAGRTPALTIEPETLHFSPTDGPSNQKILIKAVDDALLQYSADVSDAESRLFIQHYRVHLQAKSEDPLWDAGAIEWVDEPFITVKVLDNDRKLLHFLFEEEPMLLRRGDVVFYDVSLGFSPIKGPIDVTLEAPVGITAEPLTMEFDSENWNIAQRMAPGSPSLGVVPSKFVITHILRGHSVLSRASEKEELIFFVGEDAVGRVLWDDTTRAVLAGDSLALPFSLSIQPIESVSVTLNCGPLLEPLISNSFTLTPLQWRKGAVFRLKAKDDGEAGKQTSLETCEVITESGDNRFTSNSGTNHASQEVGDYGLAILIFKQHCADGTYRAQCPCYSGQQCKLSRYSHCPAGTYRLPGTSACLQCLEGHFCVEGSSSAEPCPQGSTSKAGEATCHLCPIGSPCAARQSTACPAGHYAASGACIVCPEGFFCPVHGLAEPQPCPTGTYSFQGSVSCIRCPQGSFCPTSKLSDMSVCPSGTYSDAGSISCTPCPAGVKCLGHSGTQLFLPCNPGEYSKEASYPDVKQVSLICP</sequence>